<keyword evidence="2 3" id="KW-0732">Signal</keyword>
<dbReference type="EMBL" id="AP025591">
    <property type="protein sequence ID" value="BDG04048.1"/>
    <property type="molecule type" value="Genomic_DNA"/>
</dbReference>
<sequence length="278" mass="30422">MAAKRILTALLLLLLGGAGAARAQEIKLGVLPRLSATELTTMFRPLAEYLSRETGQKVTLVIAKDFDTFEKQVRDGELDLAFANPLVYAQLKKERDLAPLGLAAEKKGGTRFRGVIIVRKDSGVVDVAALRGRKLIFVDEDSLGGYIAQALLLKKQGFDVQRDFVRLPFAKKHDNVTMAVFNKAADGGGIREDDLEKMKDKIDLSQIRILAYTDYFPNWPLFATPRLAAGPRDAVRGALLKLRPGDPALEAAKLTAFAPVADKDYDGLREAARIVGAF</sequence>
<evidence type="ECO:0000256" key="1">
    <source>
        <dbReference type="ARBA" id="ARBA00007162"/>
    </source>
</evidence>
<organism evidence="4 5">
    <name type="scientific">Anaeromyxobacter oryzae</name>
    <dbReference type="NCBI Taxonomy" id="2918170"/>
    <lineage>
        <taxon>Bacteria</taxon>
        <taxon>Pseudomonadati</taxon>
        <taxon>Myxococcota</taxon>
        <taxon>Myxococcia</taxon>
        <taxon>Myxococcales</taxon>
        <taxon>Cystobacterineae</taxon>
        <taxon>Anaeromyxobacteraceae</taxon>
        <taxon>Anaeromyxobacter</taxon>
    </lineage>
</organism>
<dbReference type="SUPFAM" id="SSF53850">
    <property type="entry name" value="Periplasmic binding protein-like II"/>
    <property type="match status" value="1"/>
</dbReference>
<proteinExistence type="inferred from homology"/>
<dbReference type="PANTHER" id="PTHR35841:SF1">
    <property type="entry name" value="PHOSPHONATES-BINDING PERIPLASMIC PROTEIN"/>
    <property type="match status" value="1"/>
</dbReference>
<feature type="chain" id="PRO_5046418334" description="Phosphonate ABC transporter substrate-binding protein" evidence="3">
    <location>
        <begin position="24"/>
        <end position="278"/>
    </location>
</feature>
<evidence type="ECO:0000256" key="2">
    <source>
        <dbReference type="ARBA" id="ARBA00022729"/>
    </source>
</evidence>
<evidence type="ECO:0008006" key="6">
    <source>
        <dbReference type="Google" id="ProtNLM"/>
    </source>
</evidence>
<dbReference type="RefSeq" id="WP_248352423.1">
    <property type="nucleotide sequence ID" value="NZ_AP025591.1"/>
</dbReference>
<dbReference type="NCBIfam" id="TIGR01098">
    <property type="entry name" value="3A0109s03R"/>
    <property type="match status" value="1"/>
</dbReference>
<dbReference type="Pfam" id="PF12974">
    <property type="entry name" value="Phosphonate-bd"/>
    <property type="match status" value="1"/>
</dbReference>
<dbReference type="PANTHER" id="PTHR35841">
    <property type="entry name" value="PHOSPHONATES-BINDING PERIPLASMIC PROTEIN"/>
    <property type="match status" value="1"/>
</dbReference>
<gene>
    <name evidence="4" type="ORF">AMOR_30440</name>
</gene>
<keyword evidence="5" id="KW-1185">Reference proteome</keyword>
<dbReference type="InterPro" id="IPR005770">
    <property type="entry name" value="PhnD"/>
</dbReference>
<name>A0ABM7WX02_9BACT</name>
<evidence type="ECO:0000256" key="3">
    <source>
        <dbReference type="SAM" id="SignalP"/>
    </source>
</evidence>
<feature type="signal peptide" evidence="3">
    <location>
        <begin position="1"/>
        <end position="23"/>
    </location>
</feature>
<accession>A0ABM7WX02</accession>
<dbReference type="Proteomes" id="UP001162891">
    <property type="component" value="Chromosome"/>
</dbReference>
<protein>
    <recommendedName>
        <fullName evidence="6">Phosphonate ABC transporter substrate-binding protein</fullName>
    </recommendedName>
</protein>
<evidence type="ECO:0000313" key="4">
    <source>
        <dbReference type="EMBL" id="BDG04048.1"/>
    </source>
</evidence>
<evidence type="ECO:0000313" key="5">
    <source>
        <dbReference type="Proteomes" id="UP001162891"/>
    </source>
</evidence>
<reference evidence="5" key="1">
    <citation type="journal article" date="2022" name="Int. J. Syst. Evol. Microbiol.">
        <title>Anaeromyxobacter oryzae sp. nov., Anaeromyxobacter diazotrophicus sp. nov. and Anaeromyxobacter paludicola sp. nov., isolated from paddy soils.</title>
        <authorList>
            <person name="Itoh H."/>
            <person name="Xu Z."/>
            <person name="Mise K."/>
            <person name="Masuda Y."/>
            <person name="Ushijima N."/>
            <person name="Hayakawa C."/>
            <person name="Shiratori Y."/>
            <person name="Senoo K."/>
        </authorList>
    </citation>
    <scope>NUCLEOTIDE SEQUENCE [LARGE SCALE GENOMIC DNA]</scope>
    <source>
        <strain evidence="5">Red232</strain>
    </source>
</reference>
<dbReference type="Gene3D" id="3.40.190.10">
    <property type="entry name" value="Periplasmic binding protein-like II"/>
    <property type="match status" value="2"/>
</dbReference>
<comment type="similarity">
    <text evidence="1">Belongs to the phosphate/phosphite/phosphonate binding protein family.</text>
</comment>